<dbReference type="InterPro" id="IPR009100">
    <property type="entry name" value="AcylCoA_DH/oxidase_NM_dom_sf"/>
</dbReference>
<evidence type="ECO:0000256" key="1">
    <source>
        <dbReference type="ARBA" id="ARBA00023002"/>
    </source>
</evidence>
<evidence type="ECO:0000259" key="4">
    <source>
        <dbReference type="Pfam" id="PF08028"/>
    </source>
</evidence>
<dbReference type="PANTHER" id="PTHR43884:SF12">
    <property type="entry name" value="ISOVALERYL-COA DEHYDROGENASE, MITOCHONDRIAL-RELATED"/>
    <property type="match status" value="1"/>
</dbReference>
<keyword evidence="1" id="KW-0560">Oxidoreductase</keyword>
<dbReference type="InterPro" id="IPR037069">
    <property type="entry name" value="AcylCoA_DH/ox_N_sf"/>
</dbReference>
<evidence type="ECO:0000256" key="2">
    <source>
        <dbReference type="SAM" id="MobiDB-lite"/>
    </source>
</evidence>
<dbReference type="Proteomes" id="UP000184418">
    <property type="component" value="Unassembled WGS sequence"/>
</dbReference>
<gene>
    <name evidence="5" type="ORF">SAMN02745146_0314</name>
</gene>
<keyword evidence="6" id="KW-1185">Reference proteome</keyword>
<protein>
    <submittedName>
        <fullName evidence="5">Acyl-CoA dehydrogenase</fullName>
    </submittedName>
</protein>
<dbReference type="SUPFAM" id="SSF56645">
    <property type="entry name" value="Acyl-CoA dehydrogenase NM domain-like"/>
    <property type="match status" value="1"/>
</dbReference>
<dbReference type="SUPFAM" id="SSF47203">
    <property type="entry name" value="Acyl-CoA dehydrogenase C-terminal domain-like"/>
    <property type="match status" value="1"/>
</dbReference>
<dbReference type="InterPro" id="IPR013786">
    <property type="entry name" value="AcylCoA_DH/ox_N"/>
</dbReference>
<dbReference type="Gene3D" id="1.10.540.10">
    <property type="entry name" value="Acyl-CoA dehydrogenase/oxidase, N-terminal domain"/>
    <property type="match status" value="1"/>
</dbReference>
<dbReference type="GO" id="GO:0003995">
    <property type="term" value="F:acyl-CoA dehydrogenase activity"/>
    <property type="evidence" value="ECO:0007669"/>
    <property type="project" value="TreeGrafter"/>
</dbReference>
<dbReference type="RefSeq" id="WP_073112702.1">
    <property type="nucleotide sequence ID" value="NZ_FQYN01000013.1"/>
</dbReference>
<dbReference type="AlphaFoldDB" id="A0A1M6MKH3"/>
<dbReference type="EMBL" id="FQYN01000013">
    <property type="protein sequence ID" value="SHJ83968.1"/>
    <property type="molecule type" value="Genomic_DNA"/>
</dbReference>
<evidence type="ECO:0000313" key="6">
    <source>
        <dbReference type="Proteomes" id="UP000184418"/>
    </source>
</evidence>
<accession>A0A1M6MKH3</accession>
<evidence type="ECO:0000259" key="3">
    <source>
        <dbReference type="Pfam" id="PF02771"/>
    </source>
</evidence>
<dbReference type="OrthoDB" id="571684at2"/>
<dbReference type="Pfam" id="PF02771">
    <property type="entry name" value="Acyl-CoA_dh_N"/>
    <property type="match status" value="1"/>
</dbReference>
<proteinExistence type="predicted"/>
<feature type="domain" description="Acyl-CoA dehydrogenase C-terminal" evidence="4">
    <location>
        <begin position="255"/>
        <end position="367"/>
    </location>
</feature>
<dbReference type="Gene3D" id="2.40.110.10">
    <property type="entry name" value="Butyryl-CoA Dehydrogenase, subunit A, domain 2"/>
    <property type="match status" value="1"/>
</dbReference>
<dbReference type="InterPro" id="IPR013107">
    <property type="entry name" value="Acyl-CoA_DH_C"/>
</dbReference>
<dbReference type="PANTHER" id="PTHR43884">
    <property type="entry name" value="ACYL-COA DEHYDROGENASE"/>
    <property type="match status" value="1"/>
</dbReference>
<feature type="region of interest" description="Disordered" evidence="2">
    <location>
        <begin position="1"/>
        <end position="31"/>
    </location>
</feature>
<dbReference type="Gene3D" id="1.20.140.10">
    <property type="entry name" value="Butyryl-CoA Dehydrogenase, subunit A, domain 3"/>
    <property type="match status" value="1"/>
</dbReference>
<dbReference type="InterPro" id="IPR036250">
    <property type="entry name" value="AcylCo_DH-like_C"/>
</dbReference>
<sequence length="399" mass="42984">MSLLTYSAPGSAPETPATPSDSTYPRPSPTPEAAAAALAGRLAAAAAQTDQEGGFPTAEFGWLREAGLFTAPLAAVLGGADLMAPAHTLTMLRTLRHIGRGNLAVGRVYEGHLNALQLAQRYGQPAQVRRWAQAARAGHLFGVWNTQAHDGVHLEPLPNGRFRLRGSKTFGSGAGHLTRPLITGTLPEGGWQMFILPTDEQPATLDASFWKPLGMRATASFRVDLTGAEIGPDDLLGQPGDYYQQPAFSGGAIRFAAVQLGGAEAVFDETRRFLRELNRLDDPYQKMRLGEMAMLVESGNLWLRGAAEHAARPTATTDAEATVAYANLVRTAIEEICLRVLPLAERCVGARGLLRPEPFERLHRDLTHYLRQPAPDAAIADAGRFVLQQPTPAYALWNA</sequence>
<organism evidence="5 6">
    <name type="scientific">Hymenobacter daecheongensis DSM 21074</name>
    <dbReference type="NCBI Taxonomy" id="1121955"/>
    <lineage>
        <taxon>Bacteria</taxon>
        <taxon>Pseudomonadati</taxon>
        <taxon>Bacteroidota</taxon>
        <taxon>Cytophagia</taxon>
        <taxon>Cytophagales</taxon>
        <taxon>Hymenobacteraceae</taxon>
        <taxon>Hymenobacter</taxon>
    </lineage>
</organism>
<evidence type="ECO:0000313" key="5">
    <source>
        <dbReference type="EMBL" id="SHJ83968.1"/>
    </source>
</evidence>
<feature type="domain" description="Acyl-CoA dehydrogenase/oxidase N-terminal" evidence="3">
    <location>
        <begin position="33"/>
        <end position="134"/>
    </location>
</feature>
<dbReference type="PIRSF" id="PIRSF016578">
    <property type="entry name" value="HsaA"/>
    <property type="match status" value="1"/>
</dbReference>
<dbReference type="STRING" id="1121955.SAMN02745146_0314"/>
<dbReference type="InterPro" id="IPR046373">
    <property type="entry name" value="Acyl-CoA_Oxase/DH_mid-dom_sf"/>
</dbReference>
<dbReference type="Pfam" id="PF08028">
    <property type="entry name" value="Acyl-CoA_dh_2"/>
    <property type="match status" value="1"/>
</dbReference>
<name>A0A1M6MKH3_9BACT</name>
<dbReference type="GO" id="GO:0050660">
    <property type="term" value="F:flavin adenine dinucleotide binding"/>
    <property type="evidence" value="ECO:0007669"/>
    <property type="project" value="InterPro"/>
</dbReference>
<reference evidence="5 6" key="1">
    <citation type="submission" date="2016-11" db="EMBL/GenBank/DDBJ databases">
        <authorList>
            <person name="Jaros S."/>
            <person name="Januszkiewicz K."/>
            <person name="Wedrychowicz H."/>
        </authorList>
    </citation>
    <scope>NUCLEOTIDE SEQUENCE [LARGE SCALE GENOMIC DNA]</scope>
    <source>
        <strain evidence="5 6">DSM 21074</strain>
    </source>
</reference>